<name>A0A9N9QD50_9HELO</name>
<dbReference type="PANTHER" id="PTHR34693">
    <property type="entry name" value="PROTEIN PAR32"/>
    <property type="match status" value="1"/>
</dbReference>
<comment type="caution">
    <text evidence="2">The sequence shown here is derived from an EMBL/GenBank/DDBJ whole genome shotgun (WGS) entry which is preliminary data.</text>
</comment>
<dbReference type="OrthoDB" id="5424462at2759"/>
<dbReference type="AlphaFoldDB" id="A0A9N9QD50"/>
<organism evidence="2 3">
    <name type="scientific">Hymenoscyphus albidus</name>
    <dbReference type="NCBI Taxonomy" id="595503"/>
    <lineage>
        <taxon>Eukaryota</taxon>
        <taxon>Fungi</taxon>
        <taxon>Dikarya</taxon>
        <taxon>Ascomycota</taxon>
        <taxon>Pezizomycotina</taxon>
        <taxon>Leotiomycetes</taxon>
        <taxon>Helotiales</taxon>
        <taxon>Helotiaceae</taxon>
        <taxon>Hymenoscyphus</taxon>
    </lineage>
</organism>
<gene>
    <name evidence="2" type="ORF">HYALB_00004019</name>
</gene>
<evidence type="ECO:0000313" key="3">
    <source>
        <dbReference type="Proteomes" id="UP000701801"/>
    </source>
</evidence>
<protein>
    <submittedName>
        <fullName evidence="2">Uncharacterized protein</fullName>
    </submittedName>
</protein>
<evidence type="ECO:0000313" key="2">
    <source>
        <dbReference type="EMBL" id="CAG8983192.1"/>
    </source>
</evidence>
<dbReference type="InterPro" id="IPR053203">
    <property type="entry name" value="Cisplatin_resist-associated"/>
</dbReference>
<feature type="compositionally biased region" description="Low complexity" evidence="1">
    <location>
        <begin position="120"/>
        <end position="133"/>
    </location>
</feature>
<feature type="compositionally biased region" description="Low complexity" evidence="1">
    <location>
        <begin position="104"/>
        <end position="113"/>
    </location>
</feature>
<evidence type="ECO:0000256" key="1">
    <source>
        <dbReference type="SAM" id="MobiDB-lite"/>
    </source>
</evidence>
<dbReference type="PANTHER" id="PTHR34693:SF2">
    <property type="entry name" value="DUF3602 DOMAIN-CONTAINING PROTEIN"/>
    <property type="match status" value="1"/>
</dbReference>
<feature type="compositionally biased region" description="Polar residues" evidence="1">
    <location>
        <begin position="33"/>
        <end position="56"/>
    </location>
</feature>
<dbReference type="EMBL" id="CAJVRM010000719">
    <property type="protein sequence ID" value="CAG8983192.1"/>
    <property type="molecule type" value="Genomic_DNA"/>
</dbReference>
<dbReference type="Pfam" id="PF12223">
    <property type="entry name" value="DUF3602"/>
    <property type="match status" value="1"/>
</dbReference>
<feature type="region of interest" description="Disordered" evidence="1">
    <location>
        <begin position="25"/>
        <end position="66"/>
    </location>
</feature>
<accession>A0A9N9QD50</accession>
<dbReference type="Proteomes" id="UP000701801">
    <property type="component" value="Unassembled WGS sequence"/>
</dbReference>
<reference evidence="2" key="1">
    <citation type="submission" date="2021-07" db="EMBL/GenBank/DDBJ databases">
        <authorList>
            <person name="Durling M."/>
        </authorList>
    </citation>
    <scope>NUCLEOTIDE SEQUENCE</scope>
</reference>
<proteinExistence type="predicted"/>
<sequence>MTMRYSVVEPHPTIAKYTYSGRGGAGNAIKAPKSTTSRLSSRPVSSFGPQSSNKFSSGRGGAGNICNNSERAMFSFDEELERQGTRDQMDNAWHIGRGGAGNWSSSILRPFSRSSRRESISSNGSSRSSGLLRRLSRSFDRV</sequence>
<dbReference type="InterPro" id="IPR022024">
    <property type="entry name" value="DUF3602"/>
</dbReference>
<keyword evidence="3" id="KW-1185">Reference proteome</keyword>
<feature type="region of interest" description="Disordered" evidence="1">
    <location>
        <begin position="81"/>
        <end position="142"/>
    </location>
</feature>